<dbReference type="EMBL" id="HACG01037621">
    <property type="protein sequence ID" value="CEK84486.1"/>
    <property type="molecule type" value="Transcribed_RNA"/>
</dbReference>
<dbReference type="AlphaFoldDB" id="A0A0B7AWT3"/>
<name>A0A0B7AWT3_9EUPU</name>
<protein>
    <submittedName>
        <fullName evidence="1">Uncharacterized protein</fullName>
    </submittedName>
</protein>
<feature type="non-terminal residue" evidence="1">
    <location>
        <position position="60"/>
    </location>
</feature>
<gene>
    <name evidence="1" type="primary">ORF142863</name>
</gene>
<reference evidence="1" key="1">
    <citation type="submission" date="2014-12" db="EMBL/GenBank/DDBJ databases">
        <title>Insight into the proteome of Arion vulgaris.</title>
        <authorList>
            <person name="Aradska J."/>
            <person name="Bulat T."/>
            <person name="Smidak R."/>
            <person name="Sarate P."/>
            <person name="Gangsoo J."/>
            <person name="Sialana F."/>
            <person name="Bilban M."/>
            <person name="Lubec G."/>
        </authorList>
    </citation>
    <scope>NUCLEOTIDE SEQUENCE</scope>
    <source>
        <tissue evidence="1">Skin</tissue>
    </source>
</reference>
<proteinExistence type="predicted"/>
<organism evidence="1">
    <name type="scientific">Arion vulgaris</name>
    <dbReference type="NCBI Taxonomy" id="1028688"/>
    <lineage>
        <taxon>Eukaryota</taxon>
        <taxon>Metazoa</taxon>
        <taxon>Spiralia</taxon>
        <taxon>Lophotrochozoa</taxon>
        <taxon>Mollusca</taxon>
        <taxon>Gastropoda</taxon>
        <taxon>Heterobranchia</taxon>
        <taxon>Euthyneura</taxon>
        <taxon>Panpulmonata</taxon>
        <taxon>Eupulmonata</taxon>
        <taxon>Stylommatophora</taxon>
        <taxon>Helicina</taxon>
        <taxon>Arionoidea</taxon>
        <taxon>Arionidae</taxon>
        <taxon>Arion</taxon>
    </lineage>
</organism>
<sequence>MSLQGLQFYICILYTERIKRMPHRPLHGKMAAQTKNRLKCTSLNHKAKEIEKPYLELLNH</sequence>
<evidence type="ECO:0000313" key="1">
    <source>
        <dbReference type="EMBL" id="CEK84486.1"/>
    </source>
</evidence>
<accession>A0A0B7AWT3</accession>